<dbReference type="AlphaFoldDB" id="A0A2A2H954"/>
<evidence type="ECO:0000313" key="2">
    <source>
        <dbReference type="EMBL" id="PAV05959.1"/>
    </source>
</evidence>
<feature type="transmembrane region" description="Helical" evidence="1">
    <location>
        <begin position="12"/>
        <end position="31"/>
    </location>
</feature>
<feature type="transmembrane region" description="Helical" evidence="1">
    <location>
        <begin position="111"/>
        <end position="130"/>
    </location>
</feature>
<organism evidence="2 3">
    <name type="scientific">Methanobacterium bryantii</name>
    <dbReference type="NCBI Taxonomy" id="2161"/>
    <lineage>
        <taxon>Archaea</taxon>
        <taxon>Methanobacteriati</taxon>
        <taxon>Methanobacteriota</taxon>
        <taxon>Methanomada group</taxon>
        <taxon>Methanobacteria</taxon>
        <taxon>Methanobacteriales</taxon>
        <taxon>Methanobacteriaceae</taxon>
        <taxon>Methanobacterium</taxon>
    </lineage>
</organism>
<feature type="transmembrane region" description="Helical" evidence="1">
    <location>
        <begin position="37"/>
        <end position="54"/>
    </location>
</feature>
<keyword evidence="3" id="KW-1185">Reference proteome</keyword>
<evidence type="ECO:0000313" key="3">
    <source>
        <dbReference type="Proteomes" id="UP000217784"/>
    </source>
</evidence>
<comment type="caution">
    <text evidence="2">The sequence shown here is derived from an EMBL/GenBank/DDBJ whole genome shotgun (WGS) entry which is preliminary data.</text>
</comment>
<sequence>MNNLNTKDLITTGIFTAIYFVVLFACGMLGFIPILFILLPFIAPIVTGIPFMLFLTKVKKFGMVTIMGLLLGLIMFLTGHTFIPIITGLVFGLIADLIFKAGNYQNFKNSVLGYAVFSISVVGYMIPMWVMRDSYFEYIRSSMGTEYVNTVMALTPDWMLFVVILVSFIAGIIGALLGKSLLEKHFKRAGIA</sequence>
<evidence type="ECO:0008006" key="4">
    <source>
        <dbReference type="Google" id="ProtNLM"/>
    </source>
</evidence>
<dbReference type="OrthoDB" id="75116at2157"/>
<keyword evidence="1" id="KW-1133">Transmembrane helix</keyword>
<dbReference type="PROSITE" id="PS51257">
    <property type="entry name" value="PROKAR_LIPOPROTEIN"/>
    <property type="match status" value="1"/>
</dbReference>
<keyword evidence="1" id="KW-0812">Transmembrane</keyword>
<evidence type="ECO:0000256" key="1">
    <source>
        <dbReference type="SAM" id="Phobius"/>
    </source>
</evidence>
<protein>
    <recommendedName>
        <fullName evidence="4">MFS transporter permease</fullName>
    </recommendedName>
</protein>
<proteinExistence type="predicted"/>
<dbReference type="Pfam" id="PF09605">
    <property type="entry name" value="Trep_Strep"/>
    <property type="match status" value="1"/>
</dbReference>
<feature type="transmembrane region" description="Helical" evidence="1">
    <location>
        <begin position="158"/>
        <end position="178"/>
    </location>
</feature>
<gene>
    <name evidence="2" type="ORF">ASJ80_13995</name>
</gene>
<dbReference type="RefSeq" id="WP_069583412.1">
    <property type="nucleotide sequence ID" value="NZ_LMVM01000001.1"/>
</dbReference>
<reference evidence="2 3" key="1">
    <citation type="journal article" date="2017" name="BMC Genomics">
        <title>Genomic analysis of methanogenic archaea reveals a shift towards energy conservation.</title>
        <authorList>
            <person name="Gilmore S.P."/>
            <person name="Henske J.K."/>
            <person name="Sexton J.A."/>
            <person name="Solomon K.V."/>
            <person name="Seppala S."/>
            <person name="Yoo J.I."/>
            <person name="Huyett L.M."/>
            <person name="Pressman A."/>
            <person name="Cogan J.Z."/>
            <person name="Kivenson V."/>
            <person name="Peng X."/>
            <person name="Tan Y."/>
            <person name="Valentine D.L."/>
            <person name="O'Malley M.A."/>
        </authorList>
    </citation>
    <scope>NUCLEOTIDE SEQUENCE [LARGE SCALE GENOMIC DNA]</scope>
    <source>
        <strain evidence="2 3">M.o.H.</strain>
    </source>
</reference>
<name>A0A2A2H954_METBR</name>
<dbReference type="EMBL" id="LMVM01000001">
    <property type="protein sequence ID" value="PAV05959.1"/>
    <property type="molecule type" value="Genomic_DNA"/>
</dbReference>
<dbReference type="NCBIfam" id="TIGR02185">
    <property type="entry name" value="Trep_Strep"/>
    <property type="match status" value="1"/>
</dbReference>
<keyword evidence="1" id="KW-0472">Membrane</keyword>
<dbReference type="Proteomes" id="UP000217784">
    <property type="component" value="Unassembled WGS sequence"/>
</dbReference>
<accession>A0A2A2H954</accession>
<dbReference type="InterPro" id="IPR011733">
    <property type="entry name" value="CHP02185_IM"/>
</dbReference>